<dbReference type="PRINTS" id="PR00364">
    <property type="entry name" value="DISEASERSIST"/>
</dbReference>
<feature type="domain" description="R13L1/DRL21-like LRR repeat region" evidence="10">
    <location>
        <begin position="612"/>
        <end position="734"/>
    </location>
</feature>
<dbReference type="GO" id="GO:0006952">
    <property type="term" value="P:defense response"/>
    <property type="evidence" value="ECO:0007669"/>
    <property type="project" value="UniProtKB-KW"/>
</dbReference>
<evidence type="ECO:0000256" key="3">
    <source>
        <dbReference type="ARBA" id="ARBA00022737"/>
    </source>
</evidence>
<dbReference type="Gene3D" id="3.80.10.10">
    <property type="entry name" value="Ribonuclease Inhibitor"/>
    <property type="match status" value="2"/>
</dbReference>
<dbReference type="AlphaFoldDB" id="A0A0D9V6X1"/>
<accession>A0A0D9V6X1</accession>
<dbReference type="InterPro" id="IPR032675">
    <property type="entry name" value="LRR_dom_sf"/>
</dbReference>
<dbReference type="Pfam" id="PF23559">
    <property type="entry name" value="WHD_DRP"/>
    <property type="match status" value="1"/>
</dbReference>
<evidence type="ECO:0000259" key="9">
    <source>
        <dbReference type="Pfam" id="PF23559"/>
    </source>
</evidence>
<keyword evidence="6" id="KW-0067">ATP-binding</keyword>
<dbReference type="Pfam" id="PF00931">
    <property type="entry name" value="NB-ARC"/>
    <property type="match status" value="1"/>
</dbReference>
<comment type="similarity">
    <text evidence="1">Belongs to the disease resistance NB-LRR family.</text>
</comment>
<dbReference type="Gramene" id="LPERR01G29760.1">
    <property type="protein sequence ID" value="LPERR01G29760.1"/>
    <property type="gene ID" value="LPERR01G29760"/>
</dbReference>
<dbReference type="eggNOG" id="KOG4658">
    <property type="taxonomic scope" value="Eukaryota"/>
</dbReference>
<dbReference type="InterPro" id="IPR038005">
    <property type="entry name" value="RX-like_CC"/>
</dbReference>
<reference evidence="12" key="2">
    <citation type="submission" date="2013-12" db="EMBL/GenBank/DDBJ databases">
        <authorList>
            <person name="Yu Y."/>
            <person name="Lee S."/>
            <person name="de Baynast K."/>
            <person name="Wissotski M."/>
            <person name="Liu L."/>
            <person name="Talag J."/>
            <person name="Goicoechea J."/>
            <person name="Angelova A."/>
            <person name="Jetty R."/>
            <person name="Kudrna D."/>
            <person name="Golser W."/>
            <person name="Rivera L."/>
            <person name="Zhang J."/>
            <person name="Wing R."/>
        </authorList>
    </citation>
    <scope>NUCLEOTIDE SEQUENCE</scope>
</reference>
<evidence type="ECO:0000313" key="12">
    <source>
        <dbReference type="Proteomes" id="UP000032180"/>
    </source>
</evidence>
<dbReference type="SUPFAM" id="SSF52540">
    <property type="entry name" value="P-loop containing nucleoside triphosphate hydrolases"/>
    <property type="match status" value="1"/>
</dbReference>
<evidence type="ECO:0000256" key="5">
    <source>
        <dbReference type="ARBA" id="ARBA00022821"/>
    </source>
</evidence>
<feature type="domain" description="Disease resistance protein winged helix" evidence="9">
    <location>
        <begin position="431"/>
        <end position="477"/>
    </location>
</feature>
<feature type="domain" description="Disease resistance N-terminal" evidence="8">
    <location>
        <begin position="10"/>
        <end position="93"/>
    </location>
</feature>
<evidence type="ECO:0000259" key="7">
    <source>
        <dbReference type="Pfam" id="PF00931"/>
    </source>
</evidence>
<dbReference type="Pfam" id="PF18052">
    <property type="entry name" value="Rx_N"/>
    <property type="match status" value="1"/>
</dbReference>
<keyword evidence="2" id="KW-0433">Leucine-rich repeat</keyword>
<keyword evidence="4" id="KW-0547">Nucleotide-binding</keyword>
<dbReference type="PANTHER" id="PTHR36766">
    <property type="entry name" value="PLANT BROAD-SPECTRUM MILDEW RESISTANCE PROTEIN RPW8"/>
    <property type="match status" value="1"/>
</dbReference>
<dbReference type="InterPro" id="IPR041118">
    <property type="entry name" value="Rx_N"/>
</dbReference>
<dbReference type="GO" id="GO:0051707">
    <property type="term" value="P:response to other organism"/>
    <property type="evidence" value="ECO:0007669"/>
    <property type="project" value="UniProtKB-ARBA"/>
</dbReference>
<dbReference type="GO" id="GO:0043531">
    <property type="term" value="F:ADP binding"/>
    <property type="evidence" value="ECO:0007669"/>
    <property type="project" value="InterPro"/>
</dbReference>
<evidence type="ECO:0000256" key="1">
    <source>
        <dbReference type="ARBA" id="ARBA00008894"/>
    </source>
</evidence>
<organism evidence="11 12">
    <name type="scientific">Leersia perrieri</name>
    <dbReference type="NCBI Taxonomy" id="77586"/>
    <lineage>
        <taxon>Eukaryota</taxon>
        <taxon>Viridiplantae</taxon>
        <taxon>Streptophyta</taxon>
        <taxon>Embryophyta</taxon>
        <taxon>Tracheophyta</taxon>
        <taxon>Spermatophyta</taxon>
        <taxon>Magnoliopsida</taxon>
        <taxon>Liliopsida</taxon>
        <taxon>Poales</taxon>
        <taxon>Poaceae</taxon>
        <taxon>BOP clade</taxon>
        <taxon>Oryzoideae</taxon>
        <taxon>Oryzeae</taxon>
        <taxon>Oryzinae</taxon>
        <taxon>Leersia</taxon>
    </lineage>
</organism>
<dbReference type="FunFam" id="3.40.50.300:FF:001091">
    <property type="entry name" value="Probable disease resistance protein At1g61300"/>
    <property type="match status" value="1"/>
</dbReference>
<name>A0A0D9V6X1_9ORYZ</name>
<dbReference type="Gene3D" id="1.10.8.430">
    <property type="entry name" value="Helical domain of apoptotic protease-activating factors"/>
    <property type="match status" value="1"/>
</dbReference>
<dbReference type="SUPFAM" id="SSF52058">
    <property type="entry name" value="L domain-like"/>
    <property type="match status" value="2"/>
</dbReference>
<dbReference type="InterPro" id="IPR027417">
    <property type="entry name" value="P-loop_NTPase"/>
</dbReference>
<dbReference type="InterPro" id="IPR058922">
    <property type="entry name" value="WHD_DRP"/>
</dbReference>
<dbReference type="PANTHER" id="PTHR36766:SF40">
    <property type="entry name" value="DISEASE RESISTANCE PROTEIN RGA3"/>
    <property type="match status" value="1"/>
</dbReference>
<dbReference type="Proteomes" id="UP000032180">
    <property type="component" value="Chromosome 1"/>
</dbReference>
<sequence>MAAEAILGAFMQTLFQKLSEATLDHFKSWRGMHGKLESLSHTLSQLQAFLDDAEAKQLTDASVRRWLAKLKDITYDLDDLLDSYSARSMYMKQRQITFSTKASFHSSSFLSRSLYQHRIKHKINIILERLDKIAKERDTIGLRMICDMRRYDTSERPQSSSLVDNSAVFGRDEDREEMVRLVLSDNGHNSGNLCVIPVVGMGGLGKTTLMQMVYHDDRVGEHFELRIWVYVSESFDERKLTQETLEAAAYDQSIASTNMNMLQETLSRVLQGKRYLLVLDDVWNEDHDKWLSYRAALKSGGFGSKIVVTSRNENVGRIMGGIEPYKLQKLSDDDSWSVFKSHAFRNGDCSVHPELEVIGKEIVKKLKGLPLASKALGSLLFNKADEEEWKDILRNDIWELPADKNNILPALRLSYNHLPPHLKQCFAFCSVYPKDYVFRKEKLVKIWLALGFIRQCRKTKLEDTGNAYFNELLSRKLRTLTIIHGYKSRMSQLPHGLFMKLESLRVLDMHGRGLKELPESIGNLKQLRFLDLSSTEIKTLPASIVKLYNMQILKLADCNSLREVPQGITRLINLRHLEASTKLLSRIHGIGNLVCLQELEEFVVRKHMGHNITELKSMDELQGQLSIRGINNVPNGEDAVCAKLKSKERLRSLHLIWDEDGKSNPSEQQEVLEGLQPHLDLKELMIKGFPGIQFPSWLASSSLAKLQTIYICDCRSTALPALGQLPFLKYLDIAGATEVTQLSRGFSGFAQPKGFPALEVLLLVDMPKLREWIFDVADQLFPQLTELVLIQCPLLKKLPPVPSTLQTLRICESGLDSLPELQNGTCPSSLTSLYINDCPNLSSLRVGLLANKPTALKSLTIAHCEGLVSLPKECFRPFIALRSLHIYECPYLVPWTALEGGLIPSSIEDIRLNSCSPLASVLLNGLRYLPHLRHFEIADCPDINNFPIEGLPHTLQFLEISCCDDLQCLPPGLHNISSLETLLICNCPGVESLPEEGLPMGLKELYIKQCPLIKQQCEEGGEYRARIRHIRDIEIDGDIIVPEQI</sequence>
<dbReference type="InterPro" id="IPR056789">
    <property type="entry name" value="LRR_R13L1-DRL21"/>
</dbReference>
<dbReference type="EnsemblPlants" id="LPERR01G29760.1">
    <property type="protein sequence ID" value="LPERR01G29760.1"/>
    <property type="gene ID" value="LPERR01G29760"/>
</dbReference>
<dbReference type="Pfam" id="PF25019">
    <property type="entry name" value="LRR_R13L1-DRL21"/>
    <property type="match status" value="1"/>
</dbReference>
<evidence type="ECO:0000313" key="11">
    <source>
        <dbReference type="EnsemblPlants" id="LPERR01G29760.1"/>
    </source>
</evidence>
<dbReference type="InterPro" id="IPR002182">
    <property type="entry name" value="NB-ARC"/>
</dbReference>
<dbReference type="Gene3D" id="3.40.50.300">
    <property type="entry name" value="P-loop containing nucleotide triphosphate hydrolases"/>
    <property type="match status" value="1"/>
</dbReference>
<dbReference type="Gene3D" id="1.20.5.4130">
    <property type="match status" value="1"/>
</dbReference>
<dbReference type="HOGENOM" id="CLU_000837_8_8_1"/>
<reference evidence="11 12" key="1">
    <citation type="submission" date="2012-08" db="EMBL/GenBank/DDBJ databases">
        <title>Oryza genome evolution.</title>
        <authorList>
            <person name="Wing R.A."/>
        </authorList>
    </citation>
    <scope>NUCLEOTIDE SEQUENCE</scope>
</reference>
<evidence type="ECO:0000256" key="2">
    <source>
        <dbReference type="ARBA" id="ARBA00022614"/>
    </source>
</evidence>
<keyword evidence="5" id="KW-0611">Plant defense</keyword>
<protein>
    <submittedName>
        <fullName evidence="11">Uncharacterized protein</fullName>
    </submittedName>
</protein>
<evidence type="ECO:0000259" key="8">
    <source>
        <dbReference type="Pfam" id="PF18052"/>
    </source>
</evidence>
<evidence type="ECO:0000259" key="10">
    <source>
        <dbReference type="Pfam" id="PF25019"/>
    </source>
</evidence>
<feature type="domain" description="NB-ARC" evidence="7">
    <location>
        <begin position="190"/>
        <end position="347"/>
    </location>
</feature>
<dbReference type="CDD" id="cd14798">
    <property type="entry name" value="RX-CC_like"/>
    <property type="match status" value="1"/>
</dbReference>
<dbReference type="STRING" id="77586.A0A0D9V6X1"/>
<reference evidence="11" key="3">
    <citation type="submission" date="2015-04" db="UniProtKB">
        <authorList>
            <consortium name="EnsemblPlants"/>
        </authorList>
    </citation>
    <scope>IDENTIFICATION</scope>
</reference>
<proteinExistence type="inferred from homology"/>
<evidence type="ECO:0000256" key="6">
    <source>
        <dbReference type="ARBA" id="ARBA00022840"/>
    </source>
</evidence>
<evidence type="ECO:0000256" key="4">
    <source>
        <dbReference type="ARBA" id="ARBA00022741"/>
    </source>
</evidence>
<keyword evidence="12" id="KW-1185">Reference proteome</keyword>
<dbReference type="InterPro" id="IPR042197">
    <property type="entry name" value="Apaf_helical"/>
</dbReference>
<keyword evidence="3" id="KW-0677">Repeat</keyword>
<dbReference type="GO" id="GO:0005524">
    <property type="term" value="F:ATP binding"/>
    <property type="evidence" value="ECO:0007669"/>
    <property type="project" value="UniProtKB-KW"/>
</dbReference>